<reference evidence="1" key="1">
    <citation type="submission" date="2023-03" db="EMBL/GenBank/DDBJ databases">
        <title>Massive genome expansion in bonnet fungi (Mycena s.s.) driven by repeated elements and novel gene families across ecological guilds.</title>
        <authorList>
            <consortium name="Lawrence Berkeley National Laboratory"/>
            <person name="Harder C.B."/>
            <person name="Miyauchi S."/>
            <person name="Viragh M."/>
            <person name="Kuo A."/>
            <person name="Thoen E."/>
            <person name="Andreopoulos B."/>
            <person name="Lu D."/>
            <person name="Skrede I."/>
            <person name="Drula E."/>
            <person name="Henrissat B."/>
            <person name="Morin E."/>
            <person name="Kohler A."/>
            <person name="Barry K."/>
            <person name="LaButti K."/>
            <person name="Morin E."/>
            <person name="Salamov A."/>
            <person name="Lipzen A."/>
            <person name="Mereny Z."/>
            <person name="Hegedus B."/>
            <person name="Baldrian P."/>
            <person name="Stursova M."/>
            <person name="Weitz H."/>
            <person name="Taylor A."/>
            <person name="Grigoriev I.V."/>
            <person name="Nagy L.G."/>
            <person name="Martin F."/>
            <person name="Kauserud H."/>
        </authorList>
    </citation>
    <scope>NUCLEOTIDE SEQUENCE</scope>
    <source>
        <strain evidence="1">CBHHK173m</strain>
    </source>
</reference>
<gene>
    <name evidence="1" type="ORF">B0H15DRAFT_950357</name>
</gene>
<evidence type="ECO:0000313" key="2">
    <source>
        <dbReference type="Proteomes" id="UP001222325"/>
    </source>
</evidence>
<sequence>MDISYIDTTITRPKHFAYISQRTLAPFFIPPLRYFSPSRPLSSSALPGICGTDRYLAAILLRHTPAPCGPRPPSPSTSTPRCCIGILGAISISPIRHPGPRSGLHHFAIDGHDDFAQRVFKIL</sequence>
<dbReference type="AlphaFoldDB" id="A0AAD6U2M6"/>
<comment type="caution">
    <text evidence="1">The sequence shown here is derived from an EMBL/GenBank/DDBJ whole genome shotgun (WGS) entry which is preliminary data.</text>
</comment>
<evidence type="ECO:0000313" key="1">
    <source>
        <dbReference type="EMBL" id="KAJ7086845.1"/>
    </source>
</evidence>
<proteinExistence type="predicted"/>
<organism evidence="1 2">
    <name type="scientific">Mycena belliarum</name>
    <dbReference type="NCBI Taxonomy" id="1033014"/>
    <lineage>
        <taxon>Eukaryota</taxon>
        <taxon>Fungi</taxon>
        <taxon>Dikarya</taxon>
        <taxon>Basidiomycota</taxon>
        <taxon>Agaricomycotina</taxon>
        <taxon>Agaricomycetes</taxon>
        <taxon>Agaricomycetidae</taxon>
        <taxon>Agaricales</taxon>
        <taxon>Marasmiineae</taxon>
        <taxon>Mycenaceae</taxon>
        <taxon>Mycena</taxon>
    </lineage>
</organism>
<keyword evidence="2" id="KW-1185">Reference proteome</keyword>
<name>A0AAD6U2M6_9AGAR</name>
<dbReference type="Proteomes" id="UP001222325">
    <property type="component" value="Unassembled WGS sequence"/>
</dbReference>
<accession>A0AAD6U2M6</accession>
<dbReference type="EMBL" id="JARJCN010000030">
    <property type="protein sequence ID" value="KAJ7086845.1"/>
    <property type="molecule type" value="Genomic_DNA"/>
</dbReference>
<protein>
    <submittedName>
        <fullName evidence="1">Uncharacterized protein</fullName>
    </submittedName>
</protein>